<dbReference type="InParanoid" id="G1Q332"/>
<reference evidence="1" key="2">
    <citation type="submission" date="2025-08" db="UniProtKB">
        <authorList>
            <consortium name="Ensembl"/>
        </authorList>
    </citation>
    <scope>IDENTIFICATION</scope>
</reference>
<evidence type="ECO:0000313" key="1">
    <source>
        <dbReference type="Ensembl" id="ENSMLUP00000018115.1"/>
    </source>
</evidence>
<evidence type="ECO:0000313" key="2">
    <source>
        <dbReference type="Proteomes" id="UP000001074"/>
    </source>
</evidence>
<accession>G1Q332</accession>
<reference evidence="1" key="3">
    <citation type="submission" date="2025-09" db="UniProtKB">
        <authorList>
            <consortium name="Ensembl"/>
        </authorList>
    </citation>
    <scope>IDENTIFICATION</scope>
</reference>
<proteinExistence type="predicted"/>
<dbReference type="Proteomes" id="UP000001074">
    <property type="component" value="Unassembled WGS sequence"/>
</dbReference>
<reference evidence="1 2" key="1">
    <citation type="journal article" date="2011" name="Nature">
        <title>A high-resolution map of human evolutionary constraint using 29 mammals.</title>
        <authorList>
            <person name="Lindblad-Toh K."/>
            <person name="Garber M."/>
            <person name="Zuk O."/>
            <person name="Lin M.F."/>
            <person name="Parker B.J."/>
            <person name="Washietl S."/>
            <person name="Kheradpour P."/>
            <person name="Ernst J."/>
            <person name="Jordan G."/>
            <person name="Mauceli E."/>
            <person name="Ward L.D."/>
            <person name="Lowe C.B."/>
            <person name="Holloway A.K."/>
            <person name="Clamp M."/>
            <person name="Gnerre S."/>
            <person name="Alfoldi J."/>
            <person name="Beal K."/>
            <person name="Chang J."/>
            <person name="Clawson H."/>
            <person name="Cuff J."/>
            <person name="Di Palma F."/>
            <person name="Fitzgerald S."/>
            <person name="Flicek P."/>
            <person name="Guttman M."/>
            <person name="Hubisz M.J."/>
            <person name="Jaffe D.B."/>
            <person name="Jungreis I."/>
            <person name="Kent W.J."/>
            <person name="Kostka D."/>
            <person name="Lara M."/>
            <person name="Martins A.L."/>
            <person name="Massingham T."/>
            <person name="Moltke I."/>
            <person name="Raney B.J."/>
            <person name="Rasmussen M.D."/>
            <person name="Robinson J."/>
            <person name="Stark A."/>
            <person name="Vilella A.J."/>
            <person name="Wen J."/>
            <person name="Xie X."/>
            <person name="Zody M.C."/>
            <person name="Baldwin J."/>
            <person name="Bloom T."/>
            <person name="Chin C.W."/>
            <person name="Heiman D."/>
            <person name="Nicol R."/>
            <person name="Nusbaum C."/>
            <person name="Young S."/>
            <person name="Wilkinson J."/>
            <person name="Worley K.C."/>
            <person name="Kovar C.L."/>
            <person name="Muzny D.M."/>
            <person name="Gibbs R.A."/>
            <person name="Cree A."/>
            <person name="Dihn H.H."/>
            <person name="Fowler G."/>
            <person name="Jhangiani S."/>
            <person name="Joshi V."/>
            <person name="Lee S."/>
            <person name="Lewis L.R."/>
            <person name="Nazareth L.V."/>
            <person name="Okwuonu G."/>
            <person name="Santibanez J."/>
            <person name="Warren W.C."/>
            <person name="Mardis E.R."/>
            <person name="Weinstock G.M."/>
            <person name="Wilson R.K."/>
            <person name="Delehaunty K."/>
            <person name="Dooling D."/>
            <person name="Fronik C."/>
            <person name="Fulton L."/>
            <person name="Fulton B."/>
            <person name="Graves T."/>
            <person name="Minx P."/>
            <person name="Sodergren E."/>
            <person name="Birney E."/>
            <person name="Margulies E.H."/>
            <person name="Herrero J."/>
            <person name="Green E.D."/>
            <person name="Haussler D."/>
            <person name="Siepel A."/>
            <person name="Goldman N."/>
            <person name="Pollard K.S."/>
            <person name="Pedersen J.S."/>
            <person name="Lander E.S."/>
            <person name="Kellis M."/>
        </authorList>
    </citation>
    <scope>NUCLEOTIDE SEQUENCE [LARGE SCALE GENOMIC DNA]</scope>
</reference>
<organism evidence="1 2">
    <name type="scientific">Myotis lucifugus</name>
    <name type="common">Little brown bat</name>
    <dbReference type="NCBI Taxonomy" id="59463"/>
    <lineage>
        <taxon>Eukaryota</taxon>
        <taxon>Metazoa</taxon>
        <taxon>Chordata</taxon>
        <taxon>Craniata</taxon>
        <taxon>Vertebrata</taxon>
        <taxon>Euteleostomi</taxon>
        <taxon>Mammalia</taxon>
        <taxon>Eutheria</taxon>
        <taxon>Laurasiatheria</taxon>
        <taxon>Chiroptera</taxon>
        <taxon>Yangochiroptera</taxon>
        <taxon>Vespertilionidae</taxon>
        <taxon>Myotis</taxon>
    </lineage>
</organism>
<dbReference type="EMBL" id="AAPE02035314">
    <property type="status" value="NOT_ANNOTATED_CDS"/>
    <property type="molecule type" value="Genomic_DNA"/>
</dbReference>
<name>G1Q332_MYOLU</name>
<protein>
    <submittedName>
        <fullName evidence="1">Uncharacterized protein</fullName>
    </submittedName>
</protein>
<keyword evidence="2" id="KW-1185">Reference proteome</keyword>
<sequence>AGEQLLYDSPGNT</sequence>
<dbReference type="Ensembl" id="ENSMLUT00000027710.1">
    <property type="protein sequence ID" value="ENSMLUP00000018115.1"/>
    <property type="gene ID" value="ENSMLUG00000030351.1"/>
</dbReference>